<keyword evidence="2" id="KW-0732">Signal</keyword>
<feature type="chain" id="PRO_5017390535" description="MORN repeat-containing protein" evidence="2">
    <location>
        <begin position="30"/>
        <end position="612"/>
    </location>
</feature>
<accession>A0A3A5KUU5</accession>
<organism evidence="3 4">
    <name type="scientific">Mesorhizobium waimense</name>
    <dbReference type="NCBI Taxonomy" id="1300307"/>
    <lineage>
        <taxon>Bacteria</taxon>
        <taxon>Pseudomonadati</taxon>
        <taxon>Pseudomonadota</taxon>
        <taxon>Alphaproteobacteria</taxon>
        <taxon>Hyphomicrobiales</taxon>
        <taxon>Phyllobacteriaceae</taxon>
        <taxon>Mesorhizobium</taxon>
    </lineage>
</organism>
<reference evidence="3 4" key="1">
    <citation type="submission" date="2018-09" db="EMBL/GenBank/DDBJ databases">
        <title>Mesorhizobium carmichaelinearum sp. nov. isolated from Carmichaelinea spp. root nodules in New Zealand.</title>
        <authorList>
            <person name="De Meyer S.E."/>
        </authorList>
    </citation>
    <scope>NUCLEOTIDE SEQUENCE [LARGE SCALE GENOMIC DNA]</scope>
    <source>
        <strain evidence="3 4">ICMP19557</strain>
    </source>
</reference>
<dbReference type="PANTHER" id="PTHR23084">
    <property type="entry name" value="PHOSPHATIDYLINOSITOL-4-PHOSPHATE 5-KINASE RELATED"/>
    <property type="match status" value="1"/>
</dbReference>
<dbReference type="Proteomes" id="UP000272706">
    <property type="component" value="Unassembled WGS sequence"/>
</dbReference>
<evidence type="ECO:0008006" key="5">
    <source>
        <dbReference type="Google" id="ProtNLM"/>
    </source>
</evidence>
<proteinExistence type="predicted"/>
<dbReference type="AlphaFoldDB" id="A0A3A5KUU5"/>
<dbReference type="PANTHER" id="PTHR23084:SF262">
    <property type="entry name" value="FYVE-TYPE DOMAIN-CONTAINING PROTEIN"/>
    <property type="match status" value="1"/>
</dbReference>
<comment type="caution">
    <text evidence="3">The sequence shown here is derived from an EMBL/GenBank/DDBJ whole genome shotgun (WGS) entry which is preliminary data.</text>
</comment>
<dbReference type="Gene3D" id="2.20.110.10">
    <property type="entry name" value="Histone H3 K4-specific methyltransferase SET7/9 N-terminal domain"/>
    <property type="match status" value="1"/>
</dbReference>
<evidence type="ECO:0000313" key="3">
    <source>
        <dbReference type="EMBL" id="RJT40277.1"/>
    </source>
</evidence>
<keyword evidence="1" id="KW-0677">Repeat</keyword>
<dbReference type="OrthoDB" id="7794320at2"/>
<dbReference type="InterPro" id="IPR003409">
    <property type="entry name" value="MORN"/>
</dbReference>
<dbReference type="RefSeq" id="WP_120013927.1">
    <property type="nucleotide sequence ID" value="NZ_QZWZ01000006.1"/>
</dbReference>
<evidence type="ECO:0000256" key="1">
    <source>
        <dbReference type="ARBA" id="ARBA00022737"/>
    </source>
</evidence>
<sequence length="612" mass="66719">MARAGTIFGIRVIAVASMLAVLMGSAAFADRAGAPQAGAWAERVQILYQSDTRSVLRRSVKVWDFNPERNLDFVWEPAVGQSPDRTIADDGTVSGKGRLTWRVRGSASYDPKTIYSSYFGEISNGRPDGQGQLELRSGEVLEGHWRAGKLDGQGIHIDADGNRYEGAFAAGVPNGQGRLLSSTGEIFAGVFVDGLKNGKGRTRLPGGTVYESDWVMGKETGGARPDALADARVGGLLKAQAGGGAADKVEIGVAVDQRMTQQADMQYQHLVRDEDIAVYPVSDEYNDAWNGTGQIRTGNVYEGMDWEQAPAFAEVDLKTTDQTKVKLDSLEMKVAASEAYRKPMLSISEHFGCVGFRPDFSIINNGWGDVKEMKMSIQFTRIDEEYNPTGEPSRVFTKDIGDFADGVDVSIKSILGEAGVDTASLETGRFPCASVDGLNVCRAQLTNKIRFGEVLDYLGTFNQAVTLNAIGKFDYSWTDDQGNVVQQSEAFRTSMTMAVFEVPESMAECGDGGGGSPEAMRYQNVEFPIGKHDYTIAMPMRGNKKLSSYTARLKMWSAMSSIHRFSIAAHFADGSTRESKPVTFFYFRPKESLFETRTAPTACYLPADMQGC</sequence>
<dbReference type="EMBL" id="QZWZ01000006">
    <property type="protein sequence ID" value="RJT40277.1"/>
    <property type="molecule type" value="Genomic_DNA"/>
</dbReference>
<dbReference type="Pfam" id="PF02493">
    <property type="entry name" value="MORN"/>
    <property type="match status" value="4"/>
</dbReference>
<protein>
    <recommendedName>
        <fullName evidence="5">MORN repeat-containing protein</fullName>
    </recommendedName>
</protein>
<name>A0A3A5KUU5_9HYPH</name>
<evidence type="ECO:0000256" key="2">
    <source>
        <dbReference type="SAM" id="SignalP"/>
    </source>
</evidence>
<keyword evidence="4" id="KW-1185">Reference proteome</keyword>
<dbReference type="SMART" id="SM00698">
    <property type="entry name" value="MORN"/>
    <property type="match status" value="4"/>
</dbReference>
<dbReference type="SUPFAM" id="SSF82185">
    <property type="entry name" value="Histone H3 K4-specific methyltransferase SET7/9 N-terminal domain"/>
    <property type="match status" value="1"/>
</dbReference>
<feature type="signal peptide" evidence="2">
    <location>
        <begin position="1"/>
        <end position="29"/>
    </location>
</feature>
<evidence type="ECO:0000313" key="4">
    <source>
        <dbReference type="Proteomes" id="UP000272706"/>
    </source>
</evidence>
<gene>
    <name evidence="3" type="ORF">D3227_09845</name>
</gene>